<protein>
    <recommendedName>
        <fullName evidence="15 16">Type III pantothenate kinase</fullName>
        <ecNumber evidence="6 16">2.7.1.33</ecNumber>
    </recommendedName>
    <alternativeName>
        <fullName evidence="16">PanK-III</fullName>
    </alternativeName>
    <alternativeName>
        <fullName evidence="16">Pantothenic acid kinase</fullName>
    </alternativeName>
</protein>
<comment type="function">
    <text evidence="16">Catalyzes the phosphorylation of pantothenate (Pan), the first step in CoA biosynthesis.</text>
</comment>
<evidence type="ECO:0000256" key="4">
    <source>
        <dbReference type="ARBA" id="ARBA00005225"/>
    </source>
</evidence>
<dbReference type="AlphaFoldDB" id="A0A1V5MFQ9"/>
<dbReference type="Pfam" id="PF03309">
    <property type="entry name" value="Pan_kinase"/>
    <property type="match status" value="1"/>
</dbReference>
<feature type="binding site" evidence="16">
    <location>
        <position position="177"/>
    </location>
    <ligand>
        <name>substrate</name>
    </ligand>
</feature>
<sequence length="246" mass="26126">MLLAIDLGNTTLKAVLFDRDGTAAWRVNLRHHNDGARLEARIAKAAWPTGITAAALASVVPDLSGPAAAGLARALRVRPELLDRSRLPLAARVTRPESVGVDRLLNALAAGRLHGKPAVVIDAGTALTLDLVDPDGAYAGGVIAPGPELARDSLAERTALLPRIELKAPASVVGKDTESCLQAGLVLGFAELVNGLVERLRREWRPEFKLVGTGGSLKILLPHLRPRPLVDPDLTLRGIWLALQKK</sequence>
<feature type="active site" description="Proton acceptor" evidence="16">
    <location>
        <position position="102"/>
    </location>
</feature>
<evidence type="ECO:0000256" key="9">
    <source>
        <dbReference type="ARBA" id="ARBA00022741"/>
    </source>
</evidence>
<dbReference type="GO" id="GO:0015937">
    <property type="term" value="P:coenzyme A biosynthetic process"/>
    <property type="evidence" value="ECO:0007669"/>
    <property type="project" value="UniProtKB-UniRule"/>
</dbReference>
<dbReference type="HAMAP" id="MF_01274">
    <property type="entry name" value="Pantothen_kinase_3"/>
    <property type="match status" value="1"/>
</dbReference>
<feature type="binding site" evidence="16">
    <location>
        <position position="125"/>
    </location>
    <ligand>
        <name>ATP</name>
        <dbReference type="ChEBI" id="CHEBI:30616"/>
    </ligand>
</feature>
<dbReference type="NCBIfam" id="TIGR00671">
    <property type="entry name" value="baf"/>
    <property type="match status" value="1"/>
</dbReference>
<dbReference type="SUPFAM" id="SSF53067">
    <property type="entry name" value="Actin-like ATPase domain"/>
    <property type="match status" value="2"/>
</dbReference>
<accession>A0A1V5MFQ9</accession>
<evidence type="ECO:0000256" key="13">
    <source>
        <dbReference type="ARBA" id="ARBA00022993"/>
    </source>
</evidence>
<evidence type="ECO:0000256" key="10">
    <source>
        <dbReference type="ARBA" id="ARBA00022777"/>
    </source>
</evidence>
<dbReference type="EC" id="2.7.1.33" evidence="6 16"/>
<comment type="cofactor">
    <cofactor evidence="2">
        <name>K(+)</name>
        <dbReference type="ChEBI" id="CHEBI:29103"/>
    </cofactor>
</comment>
<dbReference type="Proteomes" id="UP000485484">
    <property type="component" value="Unassembled WGS sequence"/>
</dbReference>
<reference evidence="17" key="1">
    <citation type="submission" date="2017-02" db="EMBL/GenBank/DDBJ databases">
        <title>Delving into the versatile metabolic prowess of the omnipresent phylum Bacteroidetes.</title>
        <authorList>
            <person name="Nobu M.K."/>
            <person name="Mei R."/>
            <person name="Narihiro T."/>
            <person name="Kuroda K."/>
            <person name="Liu W.-T."/>
        </authorList>
    </citation>
    <scope>NUCLEOTIDE SEQUENCE</scope>
    <source>
        <strain evidence="17">ADurb.Bin417</strain>
    </source>
</reference>
<comment type="subunit">
    <text evidence="5 16">Homodimer.</text>
</comment>
<keyword evidence="9 16" id="KW-0547">Nucleotide-binding</keyword>
<comment type="subcellular location">
    <subcellularLocation>
        <location evidence="3 16">Cytoplasm</location>
    </subcellularLocation>
</comment>
<evidence type="ECO:0000256" key="3">
    <source>
        <dbReference type="ARBA" id="ARBA00004496"/>
    </source>
</evidence>
<evidence type="ECO:0000256" key="2">
    <source>
        <dbReference type="ARBA" id="ARBA00001958"/>
    </source>
</evidence>
<dbReference type="PANTHER" id="PTHR34265:SF1">
    <property type="entry name" value="TYPE III PANTOTHENATE KINASE"/>
    <property type="match status" value="1"/>
</dbReference>
<dbReference type="GO" id="GO:0004594">
    <property type="term" value="F:pantothenate kinase activity"/>
    <property type="evidence" value="ECO:0007669"/>
    <property type="project" value="UniProtKB-UniRule"/>
</dbReference>
<evidence type="ECO:0000256" key="8">
    <source>
        <dbReference type="ARBA" id="ARBA00022679"/>
    </source>
</evidence>
<dbReference type="InterPro" id="IPR004619">
    <property type="entry name" value="Type_III_PanK"/>
</dbReference>
<dbReference type="PANTHER" id="PTHR34265">
    <property type="entry name" value="TYPE III PANTOTHENATE KINASE"/>
    <property type="match status" value="1"/>
</dbReference>
<evidence type="ECO:0000256" key="1">
    <source>
        <dbReference type="ARBA" id="ARBA00001206"/>
    </source>
</evidence>
<evidence type="ECO:0000313" key="17">
    <source>
        <dbReference type="EMBL" id="OPZ91965.1"/>
    </source>
</evidence>
<gene>
    <name evidence="16 17" type="primary">coaX</name>
    <name evidence="17" type="ORF">BWY73_00968</name>
</gene>
<evidence type="ECO:0000256" key="6">
    <source>
        <dbReference type="ARBA" id="ARBA00012102"/>
    </source>
</evidence>
<comment type="catalytic activity">
    <reaction evidence="1 16">
        <text>(R)-pantothenate + ATP = (R)-4'-phosphopantothenate + ADP + H(+)</text>
        <dbReference type="Rhea" id="RHEA:16373"/>
        <dbReference type="ChEBI" id="CHEBI:10986"/>
        <dbReference type="ChEBI" id="CHEBI:15378"/>
        <dbReference type="ChEBI" id="CHEBI:29032"/>
        <dbReference type="ChEBI" id="CHEBI:30616"/>
        <dbReference type="ChEBI" id="CHEBI:456216"/>
        <dbReference type="EC" id="2.7.1.33"/>
    </reaction>
</comment>
<dbReference type="Gene3D" id="3.30.420.40">
    <property type="match status" value="2"/>
</dbReference>
<evidence type="ECO:0000256" key="12">
    <source>
        <dbReference type="ARBA" id="ARBA00022958"/>
    </source>
</evidence>
<comment type="similarity">
    <text evidence="14 16">Belongs to the type III pantothenate kinase family.</text>
</comment>
<feature type="binding site" evidence="16">
    <location>
        <position position="122"/>
    </location>
    <ligand>
        <name>K(+)</name>
        <dbReference type="ChEBI" id="CHEBI:29103"/>
    </ligand>
</feature>
<comment type="caution">
    <text evidence="17">The sequence shown here is derived from an EMBL/GenBank/DDBJ whole genome shotgun (WGS) entry which is preliminary data.</text>
</comment>
<evidence type="ECO:0000256" key="11">
    <source>
        <dbReference type="ARBA" id="ARBA00022840"/>
    </source>
</evidence>
<comment type="caution">
    <text evidence="16">Lacks conserved residue(s) required for the propagation of feature annotation.</text>
</comment>
<dbReference type="UniPathway" id="UPA00241">
    <property type="reaction ID" value="UER00352"/>
</dbReference>
<feature type="binding site" evidence="16">
    <location>
        <begin position="100"/>
        <end position="103"/>
    </location>
    <ligand>
        <name>substrate</name>
    </ligand>
</feature>
<evidence type="ECO:0000256" key="15">
    <source>
        <dbReference type="ARBA" id="ARBA00040883"/>
    </source>
</evidence>
<organism evidence="17">
    <name type="scientific">candidate division TA06 bacterium ADurb.Bin417</name>
    <dbReference type="NCBI Taxonomy" id="1852828"/>
    <lineage>
        <taxon>Bacteria</taxon>
        <taxon>Bacteria division TA06</taxon>
    </lineage>
</organism>
<dbReference type="InterPro" id="IPR043129">
    <property type="entry name" value="ATPase_NBD"/>
</dbReference>
<dbReference type="GO" id="GO:0046872">
    <property type="term" value="F:metal ion binding"/>
    <property type="evidence" value="ECO:0007669"/>
    <property type="project" value="UniProtKB-KW"/>
</dbReference>
<keyword evidence="16" id="KW-0479">Metal-binding</keyword>
<comment type="pathway">
    <text evidence="4 16">Cofactor biosynthesis; coenzyme A biosynthesis; CoA from (R)-pantothenate: step 1/5.</text>
</comment>
<dbReference type="EMBL" id="MWAK01000141">
    <property type="protein sequence ID" value="OPZ91965.1"/>
    <property type="molecule type" value="Genomic_DNA"/>
</dbReference>
<evidence type="ECO:0000256" key="16">
    <source>
        <dbReference type="HAMAP-Rule" id="MF_01274"/>
    </source>
</evidence>
<keyword evidence="13 16" id="KW-0173">Coenzyme A biosynthesis</keyword>
<comment type="cofactor">
    <cofactor evidence="16">
        <name>NH4(+)</name>
        <dbReference type="ChEBI" id="CHEBI:28938"/>
    </cofactor>
    <cofactor evidence="16">
        <name>K(+)</name>
        <dbReference type="ChEBI" id="CHEBI:29103"/>
    </cofactor>
    <text evidence="16">A monovalent cation. Ammonium or potassium.</text>
</comment>
<evidence type="ECO:0000256" key="14">
    <source>
        <dbReference type="ARBA" id="ARBA00038036"/>
    </source>
</evidence>
<dbReference type="CDD" id="cd24015">
    <property type="entry name" value="ASKHA_NBD_PanK-III"/>
    <property type="match status" value="1"/>
</dbReference>
<proteinExistence type="inferred from homology"/>
<evidence type="ECO:0000256" key="7">
    <source>
        <dbReference type="ARBA" id="ARBA00022490"/>
    </source>
</evidence>
<evidence type="ECO:0000256" key="5">
    <source>
        <dbReference type="ARBA" id="ARBA00011738"/>
    </source>
</evidence>
<dbReference type="GO" id="GO:0005524">
    <property type="term" value="F:ATP binding"/>
    <property type="evidence" value="ECO:0007669"/>
    <property type="project" value="UniProtKB-UniRule"/>
</dbReference>
<name>A0A1V5MFQ9_UNCT6</name>
<feature type="binding site" evidence="16">
    <location>
        <begin position="6"/>
        <end position="13"/>
    </location>
    <ligand>
        <name>ATP</name>
        <dbReference type="ChEBI" id="CHEBI:30616"/>
    </ligand>
</feature>
<keyword evidence="12 16" id="KW-0630">Potassium</keyword>
<keyword evidence="10 16" id="KW-0418">Kinase</keyword>
<keyword evidence="8 16" id="KW-0808">Transferase</keyword>
<keyword evidence="11 16" id="KW-0067">ATP-binding</keyword>
<keyword evidence="7 16" id="KW-0963">Cytoplasm</keyword>
<dbReference type="GO" id="GO:0005737">
    <property type="term" value="C:cytoplasm"/>
    <property type="evidence" value="ECO:0007669"/>
    <property type="project" value="UniProtKB-SubCell"/>
</dbReference>